<feature type="domain" description="Sulfatase-modifying factor enzyme-like" evidence="2">
    <location>
        <begin position="45"/>
        <end position="409"/>
    </location>
</feature>
<dbReference type="InterPro" id="IPR051043">
    <property type="entry name" value="Sulfatase_Mod_Factor_Kinase"/>
</dbReference>
<protein>
    <submittedName>
        <fullName evidence="3">Gliding motility-associated lipoprotein</fullName>
    </submittedName>
</protein>
<evidence type="ECO:0000256" key="1">
    <source>
        <dbReference type="SAM" id="SignalP"/>
    </source>
</evidence>
<evidence type="ECO:0000313" key="4">
    <source>
        <dbReference type="Proteomes" id="UP000239872"/>
    </source>
</evidence>
<dbReference type="Gene3D" id="3.90.1580.10">
    <property type="entry name" value="paralog of FGE (formylglycine-generating enzyme)"/>
    <property type="match status" value="2"/>
</dbReference>
<evidence type="ECO:0000313" key="3">
    <source>
        <dbReference type="EMBL" id="PQJ10836.1"/>
    </source>
</evidence>
<keyword evidence="1" id="KW-0732">Signal</keyword>
<dbReference type="RefSeq" id="WP_105039563.1">
    <property type="nucleotide sequence ID" value="NZ_PPSL01000003.1"/>
</dbReference>
<dbReference type="EMBL" id="PPSL01000003">
    <property type="protein sequence ID" value="PQJ10836.1"/>
    <property type="molecule type" value="Genomic_DNA"/>
</dbReference>
<dbReference type="PROSITE" id="PS51257">
    <property type="entry name" value="PROKAR_LIPOPROTEIN"/>
    <property type="match status" value="1"/>
</dbReference>
<dbReference type="InterPro" id="IPR005532">
    <property type="entry name" value="SUMF_dom"/>
</dbReference>
<organism evidence="3 4">
    <name type="scientific">Flavipsychrobacter stenotrophus</name>
    <dbReference type="NCBI Taxonomy" id="2077091"/>
    <lineage>
        <taxon>Bacteria</taxon>
        <taxon>Pseudomonadati</taxon>
        <taxon>Bacteroidota</taxon>
        <taxon>Chitinophagia</taxon>
        <taxon>Chitinophagales</taxon>
        <taxon>Chitinophagaceae</taxon>
        <taxon>Flavipsychrobacter</taxon>
    </lineage>
</organism>
<dbReference type="PANTHER" id="PTHR23150">
    <property type="entry name" value="SULFATASE MODIFYING FACTOR 1, 2"/>
    <property type="match status" value="1"/>
</dbReference>
<accession>A0A2S7SWD6</accession>
<dbReference type="AlphaFoldDB" id="A0A2S7SWD6"/>
<comment type="caution">
    <text evidence="3">The sequence shown here is derived from an EMBL/GenBank/DDBJ whole genome shotgun (WGS) entry which is preliminary data.</text>
</comment>
<dbReference type="GO" id="GO:0120147">
    <property type="term" value="F:formylglycine-generating oxidase activity"/>
    <property type="evidence" value="ECO:0007669"/>
    <property type="project" value="TreeGrafter"/>
</dbReference>
<dbReference type="PANTHER" id="PTHR23150:SF19">
    <property type="entry name" value="FORMYLGLYCINE-GENERATING ENZYME"/>
    <property type="match status" value="1"/>
</dbReference>
<name>A0A2S7SWD6_9BACT</name>
<evidence type="ECO:0000259" key="2">
    <source>
        <dbReference type="Pfam" id="PF03781"/>
    </source>
</evidence>
<dbReference type="Proteomes" id="UP000239872">
    <property type="component" value="Unassembled WGS sequence"/>
</dbReference>
<proteinExistence type="predicted"/>
<dbReference type="Pfam" id="PF03781">
    <property type="entry name" value="FGE-sulfatase"/>
    <property type="match status" value="1"/>
</dbReference>
<feature type="signal peptide" evidence="1">
    <location>
        <begin position="1"/>
        <end position="23"/>
    </location>
</feature>
<sequence>MKRTSLKVSALALLALFASCGKRGSNGQLIGDQTRLMYKAPLPIGMVYVPSGTFKMGASDEDVRGRNDATIHTIQIVGFWMDGTEISNQEYRQFTNWVKDSMARTLLQYVKDLPDGTTRLDWNKRINWRDADVQDQLASMYTPADQSGWGVKLLNASTLVYHSETFDFGNASRNRSLKGYNDKAFVVKQDVPAYPDTTVWVRQYSYSYNEPIARQYFWFQGFNTYPVVGVNFYQCNAFCDWRTNVWRSERDKARMYTEGRFRLPTEEEWEYAARGGRNEAPYPWGGPYIINKKGCYLANFKPQRGNYSADGGLYTVPVDKYAANDFGLKNMSGNVSEWTSSAYFGGSYNQVADINPELGFSAKDNAAVYLTRKVVRGGSWRDVAYYLQVGTRDYEYADTAKPYIGFRTVITYPAPALSNRRPMRNK</sequence>
<reference evidence="3 4" key="1">
    <citation type="submission" date="2018-01" db="EMBL/GenBank/DDBJ databases">
        <title>A novel member of the phylum Bacteroidetes isolated from glacier ice.</title>
        <authorList>
            <person name="Liu Q."/>
            <person name="Xin Y.-H."/>
        </authorList>
    </citation>
    <scope>NUCLEOTIDE SEQUENCE [LARGE SCALE GENOMIC DNA]</scope>
    <source>
        <strain evidence="3 4">RB1R16</strain>
    </source>
</reference>
<feature type="chain" id="PRO_5015676829" evidence="1">
    <location>
        <begin position="24"/>
        <end position="426"/>
    </location>
</feature>
<dbReference type="SUPFAM" id="SSF56436">
    <property type="entry name" value="C-type lectin-like"/>
    <property type="match status" value="1"/>
</dbReference>
<keyword evidence="4" id="KW-1185">Reference proteome</keyword>
<keyword evidence="3" id="KW-0449">Lipoprotein</keyword>
<dbReference type="InterPro" id="IPR016187">
    <property type="entry name" value="CTDL_fold"/>
</dbReference>
<gene>
    <name evidence="3" type="ORF">CJD36_012765</name>
</gene>
<dbReference type="OrthoDB" id="9768004at2"/>
<dbReference type="InterPro" id="IPR042095">
    <property type="entry name" value="SUMF_sf"/>
</dbReference>